<protein>
    <submittedName>
        <fullName evidence="8">Response regulator transcription factor</fullName>
    </submittedName>
</protein>
<name>A0A933MJT0_UNCT6</name>
<dbReference type="SMART" id="SM00448">
    <property type="entry name" value="REC"/>
    <property type="match status" value="1"/>
</dbReference>
<dbReference type="Gene3D" id="3.40.50.2300">
    <property type="match status" value="1"/>
</dbReference>
<dbReference type="SUPFAM" id="SSF52172">
    <property type="entry name" value="CheY-like"/>
    <property type="match status" value="1"/>
</dbReference>
<dbReference type="Pfam" id="PF00072">
    <property type="entry name" value="Response_reg"/>
    <property type="match status" value="1"/>
</dbReference>
<dbReference type="CDD" id="cd17535">
    <property type="entry name" value="REC_NarL-like"/>
    <property type="match status" value="1"/>
</dbReference>
<evidence type="ECO:0000259" key="7">
    <source>
        <dbReference type="PROSITE" id="PS50110"/>
    </source>
</evidence>
<feature type="domain" description="HTH luxR-type" evidence="6">
    <location>
        <begin position="146"/>
        <end position="211"/>
    </location>
</feature>
<keyword evidence="1 5" id="KW-0597">Phosphoprotein</keyword>
<reference evidence="8" key="1">
    <citation type="submission" date="2020-07" db="EMBL/GenBank/DDBJ databases">
        <title>Huge and variable diversity of episymbiotic CPR bacteria and DPANN archaea in groundwater ecosystems.</title>
        <authorList>
            <person name="He C.Y."/>
            <person name="Keren R."/>
            <person name="Whittaker M."/>
            <person name="Farag I.F."/>
            <person name="Doudna J."/>
            <person name="Cate J.H.D."/>
            <person name="Banfield J.F."/>
        </authorList>
    </citation>
    <scope>NUCLEOTIDE SEQUENCE</scope>
    <source>
        <strain evidence="8">NC_groundwater_1520_Pr4_B-0.1um_53_5</strain>
    </source>
</reference>
<dbReference type="GO" id="GO:0003677">
    <property type="term" value="F:DNA binding"/>
    <property type="evidence" value="ECO:0007669"/>
    <property type="project" value="UniProtKB-KW"/>
</dbReference>
<dbReference type="PANTHER" id="PTHR43214">
    <property type="entry name" value="TWO-COMPONENT RESPONSE REGULATOR"/>
    <property type="match status" value="1"/>
</dbReference>
<organism evidence="8 9">
    <name type="scientific">candidate division TA06 bacterium</name>
    <dbReference type="NCBI Taxonomy" id="2250710"/>
    <lineage>
        <taxon>Bacteria</taxon>
        <taxon>Bacteria division TA06</taxon>
    </lineage>
</organism>
<dbReference type="CDD" id="cd06170">
    <property type="entry name" value="LuxR_C_like"/>
    <property type="match status" value="1"/>
</dbReference>
<dbReference type="EMBL" id="JACQXR010000091">
    <property type="protein sequence ID" value="MBI4726964.1"/>
    <property type="molecule type" value="Genomic_DNA"/>
</dbReference>
<dbReference type="InterPro" id="IPR058245">
    <property type="entry name" value="NreC/VraR/RcsB-like_REC"/>
</dbReference>
<evidence type="ECO:0000313" key="8">
    <source>
        <dbReference type="EMBL" id="MBI4726964.1"/>
    </source>
</evidence>
<dbReference type="SUPFAM" id="SSF46894">
    <property type="entry name" value="C-terminal effector domain of the bipartite response regulators"/>
    <property type="match status" value="1"/>
</dbReference>
<dbReference type="InterPro" id="IPR001789">
    <property type="entry name" value="Sig_transdc_resp-reg_receiver"/>
</dbReference>
<keyword evidence="4" id="KW-0804">Transcription</keyword>
<dbReference type="Pfam" id="PF00196">
    <property type="entry name" value="GerE"/>
    <property type="match status" value="1"/>
</dbReference>
<dbReference type="GO" id="GO:0006355">
    <property type="term" value="P:regulation of DNA-templated transcription"/>
    <property type="evidence" value="ECO:0007669"/>
    <property type="project" value="InterPro"/>
</dbReference>
<evidence type="ECO:0000256" key="5">
    <source>
        <dbReference type="PROSITE-ProRule" id="PRU00169"/>
    </source>
</evidence>
<dbReference type="InterPro" id="IPR000792">
    <property type="entry name" value="Tscrpt_reg_LuxR_C"/>
</dbReference>
<dbReference type="PROSITE" id="PS50110">
    <property type="entry name" value="RESPONSE_REGULATORY"/>
    <property type="match status" value="1"/>
</dbReference>
<dbReference type="InterPro" id="IPR039420">
    <property type="entry name" value="WalR-like"/>
</dbReference>
<dbReference type="AlphaFoldDB" id="A0A933MJT0"/>
<evidence type="ECO:0000256" key="1">
    <source>
        <dbReference type="ARBA" id="ARBA00022553"/>
    </source>
</evidence>
<dbReference type="InterPro" id="IPR016032">
    <property type="entry name" value="Sig_transdc_resp-reg_C-effctor"/>
</dbReference>
<accession>A0A933MJT0</accession>
<feature type="modified residue" description="4-aspartylphosphate" evidence="5">
    <location>
        <position position="55"/>
    </location>
</feature>
<dbReference type="Proteomes" id="UP000736328">
    <property type="component" value="Unassembled WGS sequence"/>
</dbReference>
<dbReference type="PROSITE" id="PS50043">
    <property type="entry name" value="HTH_LUXR_2"/>
    <property type="match status" value="1"/>
</dbReference>
<sequence>MSLKILLVDDHKIVREGLRTLLDTQSDFSVAAEAADGMSAVKLAQQLKPDVIIMDITLPDLNGIEATRKILNKNPRIKVIALSMHADRRFVLEILKSGARGYLLKDSAFDELVLAIRTVVKNRTYLSPQIADLVVREYIRRTDRADQSAFTLLSAREREVLQMMAEGKATKQIAAKMDISVKTVETFRQQIMNKTGIDNVAGLTKYAIKEGLTNL</sequence>
<proteinExistence type="predicted"/>
<comment type="caution">
    <text evidence="8">The sequence shown here is derived from an EMBL/GenBank/DDBJ whole genome shotgun (WGS) entry which is preliminary data.</text>
</comment>
<evidence type="ECO:0000313" key="9">
    <source>
        <dbReference type="Proteomes" id="UP000736328"/>
    </source>
</evidence>
<keyword evidence="2" id="KW-0805">Transcription regulation</keyword>
<dbReference type="GO" id="GO:0000160">
    <property type="term" value="P:phosphorelay signal transduction system"/>
    <property type="evidence" value="ECO:0007669"/>
    <property type="project" value="InterPro"/>
</dbReference>
<feature type="domain" description="Response regulatory" evidence="7">
    <location>
        <begin position="4"/>
        <end position="120"/>
    </location>
</feature>
<dbReference type="PANTHER" id="PTHR43214:SF41">
    <property type="entry name" value="NITRATE_NITRITE RESPONSE REGULATOR PROTEIN NARP"/>
    <property type="match status" value="1"/>
</dbReference>
<dbReference type="SMART" id="SM00421">
    <property type="entry name" value="HTH_LUXR"/>
    <property type="match status" value="1"/>
</dbReference>
<gene>
    <name evidence="8" type="ORF">HY768_07035</name>
</gene>
<evidence type="ECO:0000256" key="3">
    <source>
        <dbReference type="ARBA" id="ARBA00023125"/>
    </source>
</evidence>
<dbReference type="InterPro" id="IPR011006">
    <property type="entry name" value="CheY-like_superfamily"/>
</dbReference>
<dbReference type="PRINTS" id="PR00038">
    <property type="entry name" value="HTHLUXR"/>
</dbReference>
<evidence type="ECO:0000256" key="2">
    <source>
        <dbReference type="ARBA" id="ARBA00023015"/>
    </source>
</evidence>
<evidence type="ECO:0000256" key="4">
    <source>
        <dbReference type="ARBA" id="ARBA00023163"/>
    </source>
</evidence>
<keyword evidence="3" id="KW-0238">DNA-binding</keyword>
<evidence type="ECO:0000259" key="6">
    <source>
        <dbReference type="PROSITE" id="PS50043"/>
    </source>
</evidence>